<comment type="caution">
    <text evidence="2">The sequence shown here is derived from an EMBL/GenBank/DDBJ whole genome shotgun (WGS) entry which is preliminary data.</text>
</comment>
<accession>A0A267EZE1</accession>
<name>A0A267EZE1_9PLAT</name>
<evidence type="ECO:0000313" key="2">
    <source>
        <dbReference type="EMBL" id="PAA66858.1"/>
    </source>
</evidence>
<feature type="region of interest" description="Disordered" evidence="1">
    <location>
        <begin position="581"/>
        <end position="600"/>
    </location>
</feature>
<protein>
    <submittedName>
        <fullName evidence="2">Uncharacterized protein</fullName>
    </submittedName>
</protein>
<dbReference type="Proteomes" id="UP000215902">
    <property type="component" value="Unassembled WGS sequence"/>
</dbReference>
<dbReference type="AlphaFoldDB" id="A0A267EZE1"/>
<gene>
    <name evidence="2" type="ORF">BOX15_Mlig013183g2</name>
</gene>
<organism evidence="2 3">
    <name type="scientific">Macrostomum lignano</name>
    <dbReference type="NCBI Taxonomy" id="282301"/>
    <lineage>
        <taxon>Eukaryota</taxon>
        <taxon>Metazoa</taxon>
        <taxon>Spiralia</taxon>
        <taxon>Lophotrochozoa</taxon>
        <taxon>Platyhelminthes</taxon>
        <taxon>Rhabditophora</taxon>
        <taxon>Macrostomorpha</taxon>
        <taxon>Macrostomida</taxon>
        <taxon>Macrostomidae</taxon>
        <taxon>Macrostomum</taxon>
    </lineage>
</organism>
<keyword evidence="3" id="KW-1185">Reference proteome</keyword>
<evidence type="ECO:0000256" key="1">
    <source>
        <dbReference type="SAM" id="MobiDB-lite"/>
    </source>
</evidence>
<feature type="non-terminal residue" evidence="2">
    <location>
        <position position="1"/>
    </location>
</feature>
<reference evidence="2 3" key="1">
    <citation type="submission" date="2017-06" db="EMBL/GenBank/DDBJ databases">
        <title>A platform for efficient transgenesis in Macrostomum lignano, a flatworm model organism for stem cell research.</title>
        <authorList>
            <person name="Berezikov E."/>
        </authorList>
    </citation>
    <scope>NUCLEOTIDE SEQUENCE [LARGE SCALE GENOMIC DNA]</scope>
    <source>
        <strain evidence="2">DV1</strain>
        <tissue evidence="2">Whole organism</tissue>
    </source>
</reference>
<proteinExistence type="predicted"/>
<sequence>IGITILGRSSGLSASGDCLAIKLNAASVSSALTAASTAQPFRLQLDRLLVEHRSKRLFYQVFPNSHSFRYPAWLPWSTIDGDPDYDDAIINERERELPRLLKAAPGCNADQTKSSLHYSLDCLPACLFSLTLLCVALDDDVISSSGVSVDEQTKLEHTVEGLLRAQLWHDARIIMVAASDALTRALIDAGLSFVSVDCLDEAVEMLGRSSFRFCLQVKANTNRKEPLDDALLEGFCIEPLSVPEHQCDLDKIKTEIKTEPEELQSDVTPMFIRPVWTVLSDSPLASNVTLVPADTNRVFQVRHCQASSNVFANSDEDSWSRFLASSPVLLLRADACLPTNRELEALPYTHLASRADERRRSLRALSKAAENTAMMSTRVNWAEQLSILGQRCLKSRRDVGVFRKLRIAPSRTGAAVELLFAYWPASGRLAQLRPTDSCDCLLSLSNFFLDCCSARDTDTDKSVSGGHGAGGKVGDIADALLRLLARPLLLMPPERRVELSVQSQGGPAVTVARLLHVLAEFLSAPAASGAPVEQLRGLAKLLGVRCERTINRLCGLTLGQAAQDDIGAVLSCLSPSGKARRGIASPLRPTPSTAKPRPRLAVDSSIGPRLEDVRNVMSDYLKERKSNPSGAFKAMLKLRYHDVYYNVNSGSEARELRAAQLQARLVTNETASAFSCRTSCILRLHSRTLAKRRSSLANSSNNSSTIKRPAKKLPLAPCFTESSSTVAKENSQQQQQQKQQQQKQQFDEDATLRSAVFASLSSVGLAEDVALAEQLRVLASAVLTSGLFPVATDPSVSPGKRIRDAVAMQLGAVMAMRGQKSA</sequence>
<evidence type="ECO:0000313" key="3">
    <source>
        <dbReference type="Proteomes" id="UP000215902"/>
    </source>
</evidence>
<dbReference type="EMBL" id="NIVC01001524">
    <property type="protein sequence ID" value="PAA66858.1"/>
    <property type="molecule type" value="Genomic_DNA"/>
</dbReference>